<keyword evidence="10" id="KW-1185">Reference proteome</keyword>
<feature type="region of interest" description="Disordered" evidence="6">
    <location>
        <begin position="107"/>
        <end position="132"/>
    </location>
</feature>
<keyword evidence="7" id="KW-0812">Transmembrane</keyword>
<keyword evidence="2" id="KW-0732">Signal</keyword>
<dbReference type="InterPro" id="IPR001478">
    <property type="entry name" value="PDZ"/>
</dbReference>
<dbReference type="Proteomes" id="UP001161497">
    <property type="component" value="Chromosome"/>
</dbReference>
<dbReference type="InterPro" id="IPR009003">
    <property type="entry name" value="Peptidase_S1_PA"/>
</dbReference>
<dbReference type="InterPro" id="IPR001940">
    <property type="entry name" value="Peptidase_S1C"/>
</dbReference>
<dbReference type="EMBL" id="OX458932">
    <property type="protein sequence ID" value="CAI9085967.1"/>
    <property type="molecule type" value="Genomic_DNA"/>
</dbReference>
<dbReference type="GO" id="GO:0006508">
    <property type="term" value="P:proteolysis"/>
    <property type="evidence" value="ECO:0007669"/>
    <property type="project" value="UniProtKB-KW"/>
</dbReference>
<dbReference type="Gene3D" id="2.40.10.120">
    <property type="match status" value="1"/>
</dbReference>
<gene>
    <name evidence="9" type="ORF">MFUM_1633</name>
</gene>
<feature type="domain" description="PDZ" evidence="8">
    <location>
        <begin position="314"/>
        <end position="393"/>
    </location>
</feature>
<keyword evidence="1 9" id="KW-0645">Protease</keyword>
<dbReference type="Pfam" id="PF13180">
    <property type="entry name" value="PDZ_2"/>
    <property type="match status" value="1"/>
</dbReference>
<dbReference type="InterPro" id="IPR051201">
    <property type="entry name" value="Chloro_Bact_Ser_Proteases"/>
</dbReference>
<evidence type="ECO:0000259" key="8">
    <source>
        <dbReference type="PROSITE" id="PS50106"/>
    </source>
</evidence>
<evidence type="ECO:0000256" key="3">
    <source>
        <dbReference type="ARBA" id="ARBA00022737"/>
    </source>
</evidence>
<keyword evidence="7" id="KW-0472">Membrane</keyword>
<dbReference type="PANTHER" id="PTHR43343:SF3">
    <property type="entry name" value="PROTEASE DO-LIKE 8, CHLOROPLASTIC"/>
    <property type="match status" value="1"/>
</dbReference>
<accession>A0ABN8XJ19</accession>
<reference evidence="9" key="1">
    <citation type="submission" date="2023-03" db="EMBL/GenBank/DDBJ databases">
        <authorList>
            <person name="Cremers G."/>
            <person name="Picone N."/>
        </authorList>
    </citation>
    <scope>NUCLEOTIDE SEQUENCE</scope>
    <source>
        <strain evidence="9">Sample_alias</strain>
    </source>
</reference>
<keyword evidence="4" id="KW-0378">Hydrolase</keyword>
<evidence type="ECO:0000256" key="4">
    <source>
        <dbReference type="ARBA" id="ARBA00022801"/>
    </source>
</evidence>
<dbReference type="GO" id="GO:0008233">
    <property type="term" value="F:peptidase activity"/>
    <property type="evidence" value="ECO:0007669"/>
    <property type="project" value="UniProtKB-KW"/>
</dbReference>
<dbReference type="InterPro" id="IPR011782">
    <property type="entry name" value="Pept_S1C_Do"/>
</dbReference>
<evidence type="ECO:0000256" key="1">
    <source>
        <dbReference type="ARBA" id="ARBA00022670"/>
    </source>
</evidence>
<dbReference type="Gene3D" id="2.30.42.10">
    <property type="match status" value="2"/>
</dbReference>
<keyword evidence="5" id="KW-0720">Serine protease</keyword>
<evidence type="ECO:0000256" key="5">
    <source>
        <dbReference type="ARBA" id="ARBA00022825"/>
    </source>
</evidence>
<dbReference type="CDD" id="cd10839">
    <property type="entry name" value="cpPDZ1_DegP-like"/>
    <property type="match status" value="1"/>
</dbReference>
<dbReference type="InterPro" id="IPR036034">
    <property type="entry name" value="PDZ_sf"/>
</dbReference>
<evidence type="ECO:0000313" key="9">
    <source>
        <dbReference type="EMBL" id="CAI9085967.1"/>
    </source>
</evidence>
<dbReference type="NCBIfam" id="TIGR02037">
    <property type="entry name" value="degP_htrA_DO"/>
    <property type="match status" value="1"/>
</dbReference>
<protein>
    <submittedName>
        <fullName evidence="9">HtrA protease/chaperone protein</fullName>
    </submittedName>
</protein>
<dbReference type="PANTHER" id="PTHR43343">
    <property type="entry name" value="PEPTIDASE S12"/>
    <property type="match status" value="1"/>
</dbReference>
<proteinExistence type="predicted"/>
<keyword evidence="7" id="KW-1133">Transmembrane helix</keyword>
<organism evidence="9 10">
    <name type="scientific">Candidatus Methylacidiphilum fumarolicum</name>
    <dbReference type="NCBI Taxonomy" id="591154"/>
    <lineage>
        <taxon>Bacteria</taxon>
        <taxon>Pseudomonadati</taxon>
        <taxon>Verrucomicrobiota</taxon>
        <taxon>Methylacidiphilae</taxon>
        <taxon>Methylacidiphilales</taxon>
        <taxon>Methylacidiphilaceae</taxon>
        <taxon>Methylacidiphilum (ex Ratnadevi et al. 2023)</taxon>
    </lineage>
</organism>
<feature type="transmembrane region" description="Helical" evidence="7">
    <location>
        <begin position="12"/>
        <end position="38"/>
    </location>
</feature>
<dbReference type="RefSeq" id="WP_009058509.1">
    <property type="nucleotide sequence ID" value="NZ_JAHXRZ010000016.1"/>
</dbReference>
<keyword evidence="3" id="KW-0677">Repeat</keyword>
<dbReference type="PRINTS" id="PR00834">
    <property type="entry name" value="PROTEASES2C"/>
</dbReference>
<name>A0ABN8XJ19_9BACT</name>
<sequence>MTFMPKETKKGEFLLTLSGFLIAGLVGLLIGLSAFLIFKPASSSSQKSAPPTTVEVPVARALPVHPKEIGVFRNNLLETINEEYVRIIGQALPAVVNIFSARPVEGSADLEDGNQKETKQKRKTWKKPPMDEETSLGSGIILSDDGNILTNAHLVKNAREIRVQLFDGRRYEAKLLGIDSPTDVAVLKISAQHLSVLNWGDSDALQVGEQVFAVGNPFGLTGSVSRGIVSAKGRNPTLSSTSYEDFIQTDAAINPGNSGGALINVRGELVGINTAIYSGNGGSNGIGFAIPSKLAKFAYASLLTKGKVIRGFLGVETQEVDEDLQQIFGLPTTEGALITKVEPHSPASKAGLQRGDIIVKYNEMPVKDPAELRISVSQSPAGSKIPIVFYREGQKHQIYVEITEQPENIASGANDESGGNPSWKVTVTGDLQNVFGGLHIVDLDPTLRSRLSLSPKATGIYLVDVEGGYPAFDLLYPGDVIEEIRRPGSAPIKIRSVAEFLQLINQIPATESVAVFLQRGNNQMFVLLKP</sequence>
<dbReference type="PROSITE" id="PS50106">
    <property type="entry name" value="PDZ"/>
    <property type="match status" value="1"/>
</dbReference>
<evidence type="ECO:0000256" key="7">
    <source>
        <dbReference type="SAM" id="Phobius"/>
    </source>
</evidence>
<evidence type="ECO:0000313" key="10">
    <source>
        <dbReference type="Proteomes" id="UP001161497"/>
    </source>
</evidence>
<dbReference type="SUPFAM" id="SSF50494">
    <property type="entry name" value="Trypsin-like serine proteases"/>
    <property type="match status" value="1"/>
</dbReference>
<dbReference type="Pfam" id="PF13365">
    <property type="entry name" value="Trypsin_2"/>
    <property type="match status" value="1"/>
</dbReference>
<dbReference type="SUPFAM" id="SSF50156">
    <property type="entry name" value="PDZ domain-like"/>
    <property type="match status" value="2"/>
</dbReference>
<evidence type="ECO:0000256" key="6">
    <source>
        <dbReference type="SAM" id="MobiDB-lite"/>
    </source>
</evidence>
<evidence type="ECO:0000256" key="2">
    <source>
        <dbReference type="ARBA" id="ARBA00022729"/>
    </source>
</evidence>
<dbReference type="SMART" id="SM00228">
    <property type="entry name" value="PDZ"/>
    <property type="match status" value="1"/>
</dbReference>